<reference evidence="2" key="1">
    <citation type="submission" date="2012-11" db="EMBL/GenBank/DDBJ databases">
        <authorList>
            <person name="Lucero-Rivera Y.E."/>
            <person name="Tovar-Ramirez D."/>
        </authorList>
    </citation>
    <scope>NUCLEOTIDE SEQUENCE [LARGE SCALE GENOMIC DNA]</scope>
    <source>
        <strain evidence="2">Araruama</strain>
    </source>
</reference>
<sequence length="257" mass="29136">MLNIGASDDIFLNDGSQAIITISSRYAVNAPYTQTFTQNMPVSGWTKNSENNGRIQQTAGRLRMDSSQDNTDSYNEAILHIDLSAAENIRLTFFQKSIVRDICTPLPSVFFNRLNGDGVSISNDGHTWYRLLDSRDLTTDAMGQDYTVNLSDIESSIQTNEDENFQLNRYTQIKFQQSGNRSYPSGGREWDNISVTCTPKSTIQFQQTTHMISQEGYTYIPVLRTNNRHFCHCGLCHTKWNGHCRAGLWCIIRAACF</sequence>
<gene>
    <name evidence="1" type="ORF">OMM_04380</name>
</gene>
<accession>A0A1V1P1R1</accession>
<protein>
    <submittedName>
        <fullName evidence="1">Uncharacterized protein</fullName>
    </submittedName>
</protein>
<evidence type="ECO:0000313" key="1">
    <source>
        <dbReference type="EMBL" id="ETR68748.1"/>
    </source>
</evidence>
<name>A0A1V1P1R1_9BACT</name>
<dbReference type="Proteomes" id="UP000189670">
    <property type="component" value="Unassembled WGS sequence"/>
</dbReference>
<dbReference type="EMBL" id="ATBP01000845">
    <property type="protein sequence ID" value="ETR68748.1"/>
    <property type="molecule type" value="Genomic_DNA"/>
</dbReference>
<organism evidence="1 2">
    <name type="scientific">Candidatus Magnetoglobus multicellularis str. Araruama</name>
    <dbReference type="NCBI Taxonomy" id="890399"/>
    <lineage>
        <taxon>Bacteria</taxon>
        <taxon>Pseudomonadati</taxon>
        <taxon>Thermodesulfobacteriota</taxon>
        <taxon>Desulfobacteria</taxon>
        <taxon>Desulfobacterales</taxon>
        <taxon>Desulfobacteraceae</taxon>
        <taxon>Candidatus Magnetoglobus</taxon>
    </lineage>
</organism>
<dbReference type="AlphaFoldDB" id="A0A1V1P1R1"/>
<comment type="caution">
    <text evidence="1">The sequence shown here is derived from an EMBL/GenBank/DDBJ whole genome shotgun (WGS) entry which is preliminary data.</text>
</comment>
<proteinExistence type="predicted"/>
<evidence type="ECO:0000313" key="2">
    <source>
        <dbReference type="Proteomes" id="UP000189670"/>
    </source>
</evidence>